<gene>
    <name evidence="1" type="ORF">MM415B01982_0003</name>
</gene>
<organism evidence="1">
    <name type="scientific">viral metagenome</name>
    <dbReference type="NCBI Taxonomy" id="1070528"/>
    <lineage>
        <taxon>unclassified sequences</taxon>
        <taxon>metagenomes</taxon>
        <taxon>organismal metagenomes</taxon>
    </lineage>
</organism>
<dbReference type="AlphaFoldDB" id="A0A6M3IEG6"/>
<protein>
    <submittedName>
        <fullName evidence="1">Uncharacterized protein</fullName>
    </submittedName>
</protein>
<reference evidence="1" key="1">
    <citation type="submission" date="2020-03" db="EMBL/GenBank/DDBJ databases">
        <title>The deep terrestrial virosphere.</title>
        <authorList>
            <person name="Holmfeldt K."/>
            <person name="Nilsson E."/>
            <person name="Simone D."/>
            <person name="Lopez-Fernandez M."/>
            <person name="Wu X."/>
            <person name="de Brujin I."/>
            <person name="Lundin D."/>
            <person name="Andersson A."/>
            <person name="Bertilsson S."/>
            <person name="Dopson M."/>
        </authorList>
    </citation>
    <scope>NUCLEOTIDE SEQUENCE</scope>
    <source>
        <strain evidence="1">MM415B01982</strain>
    </source>
</reference>
<proteinExistence type="predicted"/>
<sequence>MAIIQGAVNSKEFANDEMRRYLRDFGIKNQQKAQTHNLGIQRDRLSLDQRRSDFAKQSAEADLASKARDMRRSRVPGYLNVGLSGVSAYNQINKSDKLSEQIGYLVDRQNELTGLYSGNRFTNSEASPENVTPDKLFPIAGEENIEGFPRRRMAGY</sequence>
<accession>A0A6M3IEG6</accession>
<dbReference type="EMBL" id="MT141185">
    <property type="protein sequence ID" value="QJA55846.1"/>
    <property type="molecule type" value="Genomic_DNA"/>
</dbReference>
<evidence type="ECO:0000313" key="1">
    <source>
        <dbReference type="EMBL" id="QJA55846.1"/>
    </source>
</evidence>
<name>A0A6M3IEG6_9ZZZZ</name>